<proteinExistence type="predicted"/>
<name>A0ACA8E2L7_9GAMM</name>
<dbReference type="Proteomes" id="UP000217277">
    <property type="component" value="Chromosome II"/>
</dbReference>
<keyword evidence="2" id="KW-1185">Reference proteome</keyword>
<reference evidence="1" key="1">
    <citation type="submission" date="2015-03" db="EMBL/GenBank/DDBJ databases">
        <authorList>
            <person name="Xie B.-B."/>
            <person name="Rong J.-C."/>
            <person name="Qin Q.-L."/>
            <person name="Zhang Y.-Z."/>
        </authorList>
    </citation>
    <scope>NUCLEOTIDE SEQUENCE</scope>
    <source>
        <strain evidence="1">DSM 14585</strain>
    </source>
</reference>
<organism evidence="1 2">
    <name type="scientific">Pseudoalteromonas agarivorans DSM 14585</name>
    <dbReference type="NCBI Taxonomy" id="1312369"/>
    <lineage>
        <taxon>Bacteria</taxon>
        <taxon>Pseudomonadati</taxon>
        <taxon>Pseudomonadota</taxon>
        <taxon>Gammaproteobacteria</taxon>
        <taxon>Alteromonadales</taxon>
        <taxon>Pseudoalteromonadaceae</taxon>
        <taxon>Pseudoalteromonas</taxon>
    </lineage>
</organism>
<evidence type="ECO:0000313" key="1">
    <source>
        <dbReference type="EMBL" id="ATC84442.1"/>
    </source>
</evidence>
<dbReference type="EMBL" id="CP011012">
    <property type="protein sequence ID" value="ATC84442.1"/>
    <property type="molecule type" value="Genomic_DNA"/>
</dbReference>
<accession>A0ACA8E2L7</accession>
<protein>
    <submittedName>
        <fullName evidence="1">Uncharacterized protein</fullName>
    </submittedName>
</protein>
<sequence length="55" mass="5974">MIIYSMFSRGYMNAQNVAKHGDKADYKQNPKMALFGSIGSGAIASVIITVIIGFF</sequence>
<evidence type="ECO:0000313" key="2">
    <source>
        <dbReference type="Proteomes" id="UP000217277"/>
    </source>
</evidence>
<gene>
    <name evidence="1" type="ORF">PAGA_b0553</name>
</gene>